<evidence type="ECO:0008006" key="8">
    <source>
        <dbReference type="Google" id="ProtNLM"/>
    </source>
</evidence>
<evidence type="ECO:0000256" key="1">
    <source>
        <dbReference type="ARBA" id="ARBA00004141"/>
    </source>
</evidence>
<feature type="transmembrane region" description="Helical" evidence="5">
    <location>
        <begin position="45"/>
        <end position="64"/>
    </location>
</feature>
<dbReference type="RefSeq" id="WP_014661325.1">
    <property type="nucleotide sequence ID" value="NC_017737.1"/>
</dbReference>
<organism evidence="6 7">
    <name type="scientific">Helicobacter cetorum (strain ATCC BAA-429 / MIT 00-7128)</name>
    <dbReference type="NCBI Taxonomy" id="182217"/>
    <lineage>
        <taxon>Bacteria</taxon>
        <taxon>Pseudomonadati</taxon>
        <taxon>Campylobacterota</taxon>
        <taxon>Epsilonproteobacteria</taxon>
        <taxon>Campylobacterales</taxon>
        <taxon>Helicobacteraceae</taxon>
        <taxon>Helicobacter</taxon>
    </lineage>
</organism>
<feature type="transmembrane region" description="Helical" evidence="5">
    <location>
        <begin position="110"/>
        <end position="131"/>
    </location>
</feature>
<feature type="transmembrane region" description="Helical" evidence="5">
    <location>
        <begin position="71"/>
        <end position="90"/>
    </location>
</feature>
<evidence type="ECO:0000313" key="6">
    <source>
        <dbReference type="EMBL" id="AFI04455.1"/>
    </source>
</evidence>
<dbReference type="Gene3D" id="1.20.1550.10">
    <property type="entry name" value="DsbB-like"/>
    <property type="match status" value="1"/>
</dbReference>
<dbReference type="EMBL" id="CP003479">
    <property type="protein sequence ID" value="AFI04455.1"/>
    <property type="molecule type" value="Genomic_DNA"/>
</dbReference>
<evidence type="ECO:0000256" key="2">
    <source>
        <dbReference type="ARBA" id="ARBA00022692"/>
    </source>
</evidence>
<dbReference type="AlphaFoldDB" id="I0END6"/>
<dbReference type="GO" id="GO:0006457">
    <property type="term" value="P:protein folding"/>
    <property type="evidence" value="ECO:0007669"/>
    <property type="project" value="InterPro"/>
</dbReference>
<keyword evidence="3 5" id="KW-1133">Transmembrane helix</keyword>
<dbReference type="eggNOG" id="COG1495">
    <property type="taxonomic scope" value="Bacteria"/>
</dbReference>
<dbReference type="InterPro" id="IPR023380">
    <property type="entry name" value="DsbB-like_sf"/>
</dbReference>
<dbReference type="PATRIC" id="fig|182217.3.peg.1263"/>
<keyword evidence="2 5" id="KW-0812">Transmembrane</keyword>
<comment type="subcellular location">
    <subcellularLocation>
        <location evidence="1">Membrane</location>
        <topology evidence="1">Multi-pass membrane protein</topology>
    </subcellularLocation>
</comment>
<dbReference type="STRING" id="182217.HCW_05965"/>
<keyword evidence="4 5" id="KW-0472">Membrane</keyword>
<dbReference type="SUPFAM" id="SSF158442">
    <property type="entry name" value="DsbB-like"/>
    <property type="match status" value="1"/>
</dbReference>
<evidence type="ECO:0000256" key="5">
    <source>
        <dbReference type="SAM" id="Phobius"/>
    </source>
</evidence>
<dbReference type="Proteomes" id="UP000005010">
    <property type="component" value="Chromosome"/>
</dbReference>
<feature type="transmembrane region" description="Helical" evidence="5">
    <location>
        <begin position="12"/>
        <end position="33"/>
    </location>
</feature>
<dbReference type="SUPFAM" id="SSF101898">
    <property type="entry name" value="NHL repeat"/>
    <property type="match status" value="1"/>
</dbReference>
<dbReference type="HOGENOM" id="CLU_045364_0_0_7"/>
<accession>I0END6</accession>
<dbReference type="Pfam" id="PF02600">
    <property type="entry name" value="DsbB"/>
    <property type="match status" value="1"/>
</dbReference>
<name>I0END6_HELC0</name>
<evidence type="ECO:0000313" key="7">
    <source>
        <dbReference type="Proteomes" id="UP000005010"/>
    </source>
</evidence>
<proteinExistence type="predicted"/>
<gene>
    <name evidence="6" type="ordered locus">HCW_05965</name>
</gene>
<dbReference type="GO" id="GO:0016020">
    <property type="term" value="C:membrane"/>
    <property type="evidence" value="ECO:0007669"/>
    <property type="project" value="UniProtKB-SubCell"/>
</dbReference>
<feature type="transmembrane region" description="Helical" evidence="5">
    <location>
        <begin position="151"/>
        <end position="174"/>
    </location>
</feature>
<protein>
    <recommendedName>
        <fullName evidence="8">DsbB-like protein</fullName>
    </recommendedName>
</protein>
<evidence type="ECO:0000256" key="4">
    <source>
        <dbReference type="ARBA" id="ARBA00023136"/>
    </source>
</evidence>
<dbReference type="InterPro" id="IPR003752">
    <property type="entry name" value="DiS_bond_form_DsbB/BdbC"/>
</dbReference>
<dbReference type="GO" id="GO:0015035">
    <property type="term" value="F:protein-disulfide reductase activity"/>
    <property type="evidence" value="ECO:0007669"/>
    <property type="project" value="InterPro"/>
</dbReference>
<dbReference type="KEGG" id="hce:HCW_05965"/>
<sequence>MQENHSNKFYTLFSLAILGILIFPVGLANFYFGYVLKDSPCIFCWAQRMNMIFIGAVALLVVRFGFKPKYIALLLLIASSGLYESFYHTGSHALEDVGQGFALAIFGLHTQFWAFFVFFSVVVLLSLMLFFAPSIQNFKERSLNTLNKSAFWVFFVVVGSNVIQAFFSTGPFPYIGQSDPVRFSWNLKEAVWSMENWGDLKFPRSVLGRRDVGKPTKLSALPKDNDYQHSPLEITKTLETEKKEVLSLKLNGAITDLNFNEENAILITENQGLYLVSNDLKTIHSHMVLDSYYSATVGSFVGADFNEDENIVIMGNNKTSVEITPNKNANALKNYPYFLEGANSFDEVERNRLKTSRAKNYYIGSARRGDKDTYLVTIPNKRYNDLVIISMLNSDKQVHAEFVPELGDIKLKEKRKLGELHISALALKDNKLYAISKEFNTLLIIDPKTEEIIEVYGLPKEIKNITSASFRDNTLVVTSYEENQNMLYELSNF</sequence>
<keyword evidence="7" id="KW-1185">Reference proteome</keyword>
<evidence type="ECO:0000256" key="3">
    <source>
        <dbReference type="ARBA" id="ARBA00022989"/>
    </source>
</evidence>
<reference evidence="7" key="1">
    <citation type="submission" date="2012-04" db="EMBL/GenBank/DDBJ databases">
        <title>Complete genome sequence of Helicobacter cetorum strain MIT 00-7128.</title>
        <authorList>
            <person name="Kersulyte D."/>
            <person name="Berg D.E."/>
        </authorList>
    </citation>
    <scope>NUCLEOTIDE SEQUENCE [LARGE SCALE GENOMIC DNA]</scope>
    <source>
        <strain evidence="7">MIT 00-7128</strain>
    </source>
</reference>